<dbReference type="GO" id="GO:0010308">
    <property type="term" value="F:acireductone dioxygenase (Ni2+-requiring) activity"/>
    <property type="evidence" value="ECO:0007669"/>
    <property type="project" value="UniProtKB-UniRule"/>
</dbReference>
<dbReference type="GO" id="GO:0005737">
    <property type="term" value="C:cytoplasm"/>
    <property type="evidence" value="ECO:0007669"/>
    <property type="project" value="UniProtKB-SubCell"/>
</dbReference>
<feature type="binding site" evidence="14">
    <location>
        <position position="292"/>
    </location>
    <ligand>
        <name>Fe(2+)</name>
        <dbReference type="ChEBI" id="CHEBI:29033"/>
        <note>for iron-dependent acireductone dioxygenase activity</note>
    </ligand>
</feature>
<dbReference type="PANTHER" id="PTHR23418">
    <property type="entry name" value="ACIREDUCTONE DIOXYGENASE"/>
    <property type="match status" value="1"/>
</dbReference>
<evidence type="ECO:0000256" key="8">
    <source>
        <dbReference type="ARBA" id="ARBA00022723"/>
    </source>
</evidence>
<evidence type="ECO:0000256" key="6">
    <source>
        <dbReference type="ARBA" id="ARBA00022596"/>
    </source>
</evidence>
<dbReference type="GO" id="GO:0010309">
    <property type="term" value="F:acireductone dioxygenase [iron(II)-requiring] activity"/>
    <property type="evidence" value="ECO:0007669"/>
    <property type="project" value="UniProtKB-UniRule"/>
</dbReference>
<accession>A0A8D1GC64</accession>
<evidence type="ECO:0000256" key="4">
    <source>
        <dbReference type="ARBA" id="ARBA00004413"/>
    </source>
</evidence>
<evidence type="ECO:0000256" key="10">
    <source>
        <dbReference type="ARBA" id="ARBA00023002"/>
    </source>
</evidence>
<dbReference type="GO" id="GO:0016151">
    <property type="term" value="F:nickel cation binding"/>
    <property type="evidence" value="ECO:0007669"/>
    <property type="project" value="UniProtKB-UniRule"/>
</dbReference>
<keyword evidence="11 14" id="KW-0408">Iron</keyword>
<keyword evidence="8 14" id="KW-0479">Metal-binding</keyword>
<evidence type="ECO:0000256" key="5">
    <source>
        <dbReference type="ARBA" id="ARBA00022490"/>
    </source>
</evidence>
<dbReference type="GO" id="GO:0005886">
    <property type="term" value="C:plasma membrane"/>
    <property type="evidence" value="ECO:0007669"/>
    <property type="project" value="UniProtKB-SubCell"/>
</dbReference>
<feature type="compositionally biased region" description="Gly residues" evidence="15">
    <location>
        <begin position="168"/>
        <end position="183"/>
    </location>
</feature>
<feature type="binding site" evidence="14">
    <location>
        <position position="335"/>
    </location>
    <ligand>
        <name>Fe(2+)</name>
        <dbReference type="ChEBI" id="CHEBI:29033"/>
        <note>for iron-dependent acireductone dioxygenase activity</note>
    </ligand>
</feature>
<dbReference type="GO" id="GO:0019509">
    <property type="term" value="P:L-methionine salvage from methylthioadenosine"/>
    <property type="evidence" value="ECO:0007669"/>
    <property type="project" value="UniProtKB-UniRule"/>
</dbReference>
<evidence type="ECO:0000256" key="1">
    <source>
        <dbReference type="ARBA" id="ARBA00000428"/>
    </source>
</evidence>
<proteinExistence type="inferred from homology"/>
<feature type="binding site" evidence="14">
    <location>
        <position position="296"/>
    </location>
    <ligand>
        <name>Fe(2+)</name>
        <dbReference type="ChEBI" id="CHEBI:29033"/>
        <note>for iron-dependent acireductone dioxygenase activity</note>
    </ligand>
</feature>
<name>A0A8D1GC64_PIG</name>
<evidence type="ECO:0000313" key="17">
    <source>
        <dbReference type="Proteomes" id="UP000694728"/>
    </source>
</evidence>
<dbReference type="FunFam" id="2.60.120.10:FF:000031">
    <property type="entry name" value="1,2-dihydroxy-3-keto-5-methylthiopentene dioxygenase"/>
    <property type="match status" value="1"/>
</dbReference>
<evidence type="ECO:0000256" key="11">
    <source>
        <dbReference type="ARBA" id="ARBA00023004"/>
    </source>
</evidence>
<feature type="binding site" evidence="14">
    <location>
        <position position="290"/>
    </location>
    <ligand>
        <name>Ni(2+)</name>
        <dbReference type="ChEBI" id="CHEBI:49786"/>
        <note>for nickel-dependent acireductone dioxygenase activity</note>
    </ligand>
</feature>
<protein>
    <recommendedName>
        <fullName evidence="14">Acireductone dioxygenase</fullName>
    </recommendedName>
    <alternativeName>
        <fullName evidence="14">Acireductone dioxygenase (Fe(2+)-requiring)</fullName>
    </alternativeName>
    <alternativeName>
        <fullName evidence="14">Acireductone dioxygenase (Ni(2+)-requiring)</fullName>
    </alternativeName>
    <alternativeName>
        <fullName evidence="14">Membrane-type 1 matrix metalloproteinase cytoplasmic tail-binding protein 1</fullName>
        <shortName evidence="14">ARD</shortName>
        <shortName evidence="14">ARD'</shortName>
        <shortName evidence="14">Fe-ARD</shortName>
        <shortName evidence="14">MTCBP-1</shortName>
        <shortName evidence="14">Ni-ARD</shortName>
        <ecNumber evidence="14">1.13.11.53</ecNumber>
        <ecNumber evidence="14">1.13.11.54</ecNumber>
    </alternativeName>
</protein>
<feature type="binding site" evidence="14">
    <location>
        <position position="335"/>
    </location>
    <ligand>
        <name>Ni(2+)</name>
        <dbReference type="ChEBI" id="CHEBI:49786"/>
        <note>for nickel-dependent acireductone dioxygenase activity</note>
    </ligand>
</feature>
<dbReference type="PANTHER" id="PTHR23418:SF0">
    <property type="entry name" value="ACIREDUCTONE DIOXYGENASE"/>
    <property type="match status" value="1"/>
</dbReference>
<keyword evidence="14" id="KW-0472">Membrane</keyword>
<dbReference type="InterPro" id="IPR027496">
    <property type="entry name" value="ARD_euk"/>
</dbReference>
<comment type="cofactor">
    <cofactor evidence="2">
        <name>Ni(2+)</name>
        <dbReference type="ChEBI" id="CHEBI:49786"/>
    </cofactor>
</comment>
<evidence type="ECO:0000313" key="16">
    <source>
        <dbReference type="Ensembl" id="ENSSSCP00045002420.1"/>
    </source>
</evidence>
<feature type="binding site" evidence="14">
    <location>
        <position position="296"/>
    </location>
    <ligand>
        <name>Ni(2+)</name>
        <dbReference type="ChEBI" id="CHEBI:49786"/>
        <note>for nickel-dependent acireductone dioxygenase activity</note>
    </ligand>
</feature>
<keyword evidence="5 14" id="KW-0963">Cytoplasm</keyword>
<comment type="catalytic activity">
    <reaction evidence="1 14">
        <text>1,2-dihydroxy-5-(methylsulfanyl)pent-1-en-3-one + O2 = 4-methylsulfanyl-2-oxobutanoate + formate + 2 H(+)</text>
        <dbReference type="Rhea" id="RHEA:24504"/>
        <dbReference type="ChEBI" id="CHEBI:15378"/>
        <dbReference type="ChEBI" id="CHEBI:15379"/>
        <dbReference type="ChEBI" id="CHEBI:15740"/>
        <dbReference type="ChEBI" id="CHEBI:16723"/>
        <dbReference type="ChEBI" id="CHEBI:49252"/>
        <dbReference type="EC" id="1.13.11.54"/>
    </reaction>
</comment>
<comment type="function">
    <text evidence="14">Catalyzes 2 different reactions between oxygen and the acireductone 1,2-dihydroxy-3-keto-5-methylthiopentene (DHK-MTPene) depending upon the metal bound in the active site. Fe-containing acireductone dioxygenase (Fe-ARD) produces formate and 2-keto-4-methylthiobutyrate (KMTB), the alpha-ketoacid precursor of methionine in the methionine recycle pathway. Ni-containing acireductone dioxygenase (Ni-ARD) produces methylthiopropionate, carbon monoxide and formate, and does not lie on the methionine recycle pathway. Also down-regulates cell migration mediated by MMP14.</text>
</comment>
<dbReference type="InterPro" id="IPR014710">
    <property type="entry name" value="RmlC-like_jellyroll"/>
</dbReference>
<keyword evidence="7 14" id="KW-0028">Amino-acid biosynthesis</keyword>
<keyword evidence="12 14" id="KW-0486">Methionine biosynthesis</keyword>
<dbReference type="GO" id="GO:0005634">
    <property type="term" value="C:nucleus"/>
    <property type="evidence" value="ECO:0007669"/>
    <property type="project" value="UniProtKB-SubCell"/>
</dbReference>
<dbReference type="HAMAP" id="MF_03154">
    <property type="entry name" value="Salvage_MtnD_euk"/>
    <property type="match status" value="1"/>
</dbReference>
<comment type="catalytic activity">
    <reaction evidence="14">
        <text>1,2-dihydroxy-5-(methylsulfanyl)pent-1-en-3-one + O2 = 3-(methylsulfanyl)propanoate + CO + formate + 2 H(+)</text>
        <dbReference type="Rhea" id="RHEA:14161"/>
        <dbReference type="ChEBI" id="CHEBI:15378"/>
        <dbReference type="ChEBI" id="CHEBI:15379"/>
        <dbReference type="ChEBI" id="CHEBI:15740"/>
        <dbReference type="ChEBI" id="CHEBI:17245"/>
        <dbReference type="ChEBI" id="CHEBI:49016"/>
        <dbReference type="ChEBI" id="CHEBI:49252"/>
        <dbReference type="EC" id="1.13.11.53"/>
    </reaction>
</comment>
<dbReference type="CDD" id="cd02232">
    <property type="entry name" value="cupin_ARD"/>
    <property type="match status" value="1"/>
</dbReference>
<comment type="pathway">
    <text evidence="14">Amino-acid biosynthesis; L-methionine biosynthesis via salvage pathway; L-methionine from S-methyl-5-thio-alpha-D-ribose 1-phosphate: step 5/6.</text>
</comment>
<sequence length="381" mass="43020">MAVPPHARHGLNKAFFFWHVFFAVKHSVTRLGVQGDGSTHHHEAPVWRWRWWHSLGHRAGQAARPPEALGSPRARPRRLQIPLCLPNHELTGCGRGQGAPLRFSSVWSPGLGRADGQPSGTPALRSSPPAAGRRPSARGLSSSRRCSPRPAPRDKGLPALGRPLPGAGRPGRGGPREGPGCGPGLRAARSRPRSGRGAPGSAMVQAWYMDESADDPRLPHRTEPARPVGLEQLRRLGVLYWKLDADKYENDPELEKIRNERNYSWMDIITICRDKLPNYEEKIKTFYEEHLHLDDEIRYILDGSGYFDVRDQDDRWIRIFMEKGDLITLPAGIYHRFTLDEQNYVKAMRLFVGDPVWTPYNRPADHLEARGQYLRFLAQST</sequence>
<keyword evidence="9 14" id="KW-0223">Dioxygenase</keyword>
<dbReference type="Proteomes" id="UP000694728">
    <property type="component" value="Unplaced"/>
</dbReference>
<keyword evidence="14" id="KW-1003">Cell membrane</keyword>
<dbReference type="InterPro" id="IPR011051">
    <property type="entry name" value="RmlC_Cupin_sf"/>
</dbReference>
<evidence type="ECO:0000256" key="7">
    <source>
        <dbReference type="ARBA" id="ARBA00022605"/>
    </source>
</evidence>
<evidence type="ECO:0000256" key="13">
    <source>
        <dbReference type="ARBA" id="ARBA00023242"/>
    </source>
</evidence>
<dbReference type="Ensembl" id="ENSSSCT00045003830.1">
    <property type="protein sequence ID" value="ENSSSCP00045002420.1"/>
    <property type="gene ID" value="ENSSSCG00045002388.1"/>
</dbReference>
<evidence type="ECO:0000256" key="12">
    <source>
        <dbReference type="ARBA" id="ARBA00023167"/>
    </source>
</evidence>
<feature type="binding site" evidence="14">
    <location>
        <position position="290"/>
    </location>
    <ligand>
        <name>Fe(2+)</name>
        <dbReference type="ChEBI" id="CHEBI:29033"/>
        <note>for iron-dependent acireductone dioxygenase activity</note>
    </ligand>
</feature>
<comment type="similarity">
    <text evidence="14">Belongs to the acireductone dioxygenase (ARD) family.</text>
</comment>
<dbReference type="AlphaFoldDB" id="A0A8D1GC64"/>
<dbReference type="GO" id="GO:0005506">
    <property type="term" value="F:iron ion binding"/>
    <property type="evidence" value="ECO:0007669"/>
    <property type="project" value="UniProtKB-UniRule"/>
</dbReference>
<keyword evidence="6 14" id="KW-0533">Nickel</keyword>
<dbReference type="EC" id="1.13.11.54" evidence="14"/>
<comment type="subunit">
    <text evidence="14">Monomer. Interacts with MMP14.</text>
</comment>
<keyword evidence="10 14" id="KW-0560">Oxidoreductase</keyword>
<dbReference type="Gene3D" id="2.60.120.10">
    <property type="entry name" value="Jelly Rolls"/>
    <property type="match status" value="1"/>
</dbReference>
<gene>
    <name evidence="14" type="primary">ADI1</name>
    <name evidence="14" type="synonym">MTCBP1</name>
</gene>
<keyword evidence="13 14" id="KW-0539">Nucleus</keyword>
<evidence type="ECO:0000256" key="2">
    <source>
        <dbReference type="ARBA" id="ARBA00001967"/>
    </source>
</evidence>
<evidence type="ECO:0000256" key="14">
    <source>
        <dbReference type="HAMAP-Rule" id="MF_03154"/>
    </source>
</evidence>
<comment type="subcellular location">
    <subcellularLocation>
        <location evidence="4 14">Cell membrane</location>
        <topology evidence="4 14">Peripheral membrane protein</topology>
        <orientation evidence="4 14">Cytoplasmic side</orientation>
    </subcellularLocation>
    <subcellularLocation>
        <location evidence="14">Cytoplasm</location>
    </subcellularLocation>
    <subcellularLocation>
        <location evidence="3 14">Nucleus</location>
    </subcellularLocation>
    <text evidence="14">Localizes to the plasma membrane when complexed to MMP14.</text>
</comment>
<dbReference type="SUPFAM" id="SSF51182">
    <property type="entry name" value="RmlC-like cupins"/>
    <property type="match status" value="1"/>
</dbReference>
<evidence type="ECO:0000256" key="3">
    <source>
        <dbReference type="ARBA" id="ARBA00004123"/>
    </source>
</evidence>
<reference evidence="16" key="1">
    <citation type="submission" date="2025-08" db="UniProtKB">
        <authorList>
            <consortium name="Ensembl"/>
        </authorList>
    </citation>
    <scope>IDENTIFICATION</scope>
</reference>
<organism evidence="16 17">
    <name type="scientific">Sus scrofa</name>
    <name type="common">Pig</name>
    <dbReference type="NCBI Taxonomy" id="9823"/>
    <lineage>
        <taxon>Eukaryota</taxon>
        <taxon>Metazoa</taxon>
        <taxon>Chordata</taxon>
        <taxon>Craniata</taxon>
        <taxon>Vertebrata</taxon>
        <taxon>Euteleostomi</taxon>
        <taxon>Mammalia</taxon>
        <taxon>Eutheria</taxon>
        <taxon>Laurasiatheria</taxon>
        <taxon>Artiodactyla</taxon>
        <taxon>Suina</taxon>
        <taxon>Suidae</taxon>
        <taxon>Sus</taxon>
    </lineage>
</organism>
<evidence type="ECO:0000256" key="15">
    <source>
        <dbReference type="SAM" id="MobiDB-lite"/>
    </source>
</evidence>
<dbReference type="InterPro" id="IPR004313">
    <property type="entry name" value="ARD"/>
</dbReference>
<feature type="region of interest" description="Disordered" evidence="15">
    <location>
        <begin position="104"/>
        <end position="200"/>
    </location>
</feature>
<evidence type="ECO:0000256" key="9">
    <source>
        <dbReference type="ARBA" id="ARBA00022964"/>
    </source>
</evidence>
<dbReference type="UniPathway" id="UPA00904">
    <property type="reaction ID" value="UER00878"/>
</dbReference>
<feature type="compositionally biased region" description="Low complexity" evidence="15">
    <location>
        <begin position="157"/>
        <end position="167"/>
    </location>
</feature>
<feature type="binding site" evidence="14">
    <location>
        <position position="292"/>
    </location>
    <ligand>
        <name>Ni(2+)</name>
        <dbReference type="ChEBI" id="CHEBI:49786"/>
        <note>for nickel-dependent acireductone dioxygenase activity</note>
    </ligand>
</feature>
<dbReference type="EC" id="1.13.11.53" evidence="14"/>
<dbReference type="Pfam" id="PF03079">
    <property type="entry name" value="ARD"/>
    <property type="match status" value="1"/>
</dbReference>
<comment type="cofactor">
    <cofactor evidence="14">
        <name>Fe(2+)</name>
        <dbReference type="ChEBI" id="CHEBI:29033"/>
    </cofactor>
    <cofactor evidence="14">
        <name>Ni(2+)</name>
        <dbReference type="ChEBI" id="CHEBI:49786"/>
    </cofactor>
    <text evidence="14">Binds either 1 Fe or Ni cation per monomer. Iron-binding promotes an acireductone dioxygenase reaction producing 2-keto-4-methylthiobutyrate, while nickel-binding promotes an acireductone dioxygenase reaction producing 3-(methylsulfanyl)propanoate.</text>
</comment>